<name>A0AAD9KHY4_RIDPI</name>
<reference evidence="1" key="1">
    <citation type="journal article" date="2023" name="Mol. Biol. Evol.">
        <title>Third-Generation Sequencing Reveals the Adaptive Role of the Epigenome in Three Deep-Sea Polychaetes.</title>
        <authorList>
            <person name="Perez M."/>
            <person name="Aroh O."/>
            <person name="Sun Y."/>
            <person name="Lan Y."/>
            <person name="Juniper S.K."/>
            <person name="Young C.R."/>
            <person name="Angers B."/>
            <person name="Qian P.Y."/>
        </authorList>
    </citation>
    <scope>NUCLEOTIDE SEQUENCE</scope>
    <source>
        <strain evidence="1">R07B-5</strain>
    </source>
</reference>
<organism evidence="1 2">
    <name type="scientific">Ridgeia piscesae</name>
    <name type="common">Tubeworm</name>
    <dbReference type="NCBI Taxonomy" id="27915"/>
    <lineage>
        <taxon>Eukaryota</taxon>
        <taxon>Metazoa</taxon>
        <taxon>Spiralia</taxon>
        <taxon>Lophotrochozoa</taxon>
        <taxon>Annelida</taxon>
        <taxon>Polychaeta</taxon>
        <taxon>Sedentaria</taxon>
        <taxon>Canalipalpata</taxon>
        <taxon>Sabellida</taxon>
        <taxon>Siboglinidae</taxon>
        <taxon>Ridgeia</taxon>
    </lineage>
</organism>
<gene>
    <name evidence="1" type="ORF">NP493_1059g00014</name>
</gene>
<evidence type="ECO:0000313" key="2">
    <source>
        <dbReference type="Proteomes" id="UP001209878"/>
    </source>
</evidence>
<protein>
    <submittedName>
        <fullName evidence="1">Uncharacterized protein</fullName>
    </submittedName>
</protein>
<dbReference type="InterPro" id="IPR036691">
    <property type="entry name" value="Endo/exonu/phosph_ase_sf"/>
</dbReference>
<keyword evidence="2" id="KW-1185">Reference proteome</keyword>
<dbReference type="SUPFAM" id="SSF56219">
    <property type="entry name" value="DNase I-like"/>
    <property type="match status" value="1"/>
</dbReference>
<proteinExistence type="predicted"/>
<dbReference type="Gene3D" id="3.60.10.10">
    <property type="entry name" value="Endonuclease/exonuclease/phosphatase"/>
    <property type="match status" value="1"/>
</dbReference>
<evidence type="ECO:0000313" key="1">
    <source>
        <dbReference type="EMBL" id="KAK2171501.1"/>
    </source>
</evidence>
<dbReference type="EMBL" id="JAODUO010001057">
    <property type="protein sequence ID" value="KAK2171501.1"/>
    <property type="molecule type" value="Genomic_DNA"/>
</dbReference>
<accession>A0AAD9KHY4</accession>
<comment type="caution">
    <text evidence="1">The sequence shown here is derived from an EMBL/GenBank/DDBJ whole genome shotgun (WGS) entry which is preliminary data.</text>
</comment>
<sequence>MYVEKLCILKAITDELDNTCYAIICDWNANLCDIDNSLFAGHMINVCSENNLKISSCAHLPERSYTYVSERWNTTSWLDHAIASNDFHSSISKINIMYDVSDEDHIPFKVYINNDNIPNLTSSINNGRAKIRWNNMTDNDISKYSMLTERCLHDIHIPIEAVGCRDTQCTNVNHIVSINIMYNDIVSSLIQAGEESSQNKKRSYTNKPGWAEYVDSLYDTSREVRHMWVNAGKPRQGPIYDLHVKSKARFKYALRYISRIMKMHYAKRH</sequence>
<dbReference type="Proteomes" id="UP001209878">
    <property type="component" value="Unassembled WGS sequence"/>
</dbReference>
<dbReference type="AlphaFoldDB" id="A0AAD9KHY4"/>